<evidence type="ECO:0000259" key="15">
    <source>
        <dbReference type="PROSITE" id="PS50886"/>
    </source>
</evidence>
<keyword evidence="8 14" id="KW-0547">Nucleotide-binding</keyword>
<dbReference type="PANTHER" id="PTHR43326:SF1">
    <property type="entry name" value="METHIONINE--TRNA LIGASE, MITOCHONDRIAL"/>
    <property type="match status" value="1"/>
</dbReference>
<dbReference type="Proteomes" id="UP000294813">
    <property type="component" value="Unassembled WGS sequence"/>
</dbReference>
<keyword evidence="10 14" id="KW-0694">RNA-binding</keyword>
<evidence type="ECO:0000256" key="4">
    <source>
        <dbReference type="ARBA" id="ARBA00011738"/>
    </source>
</evidence>
<keyword evidence="6 14" id="KW-0820">tRNA-binding</keyword>
<name>A0A4R2RVN3_9FIRM</name>
<feature type="binding site" evidence="14">
    <location>
        <position position="129"/>
    </location>
    <ligand>
        <name>Zn(2+)</name>
        <dbReference type="ChEBI" id="CHEBI:29105"/>
    </ligand>
</feature>
<keyword evidence="11 14" id="KW-0648">Protein biosynthesis</keyword>
<dbReference type="InterPro" id="IPR033911">
    <property type="entry name" value="MetRS_core"/>
</dbReference>
<evidence type="ECO:0000256" key="12">
    <source>
        <dbReference type="ARBA" id="ARBA00023146"/>
    </source>
</evidence>
<evidence type="ECO:0000256" key="2">
    <source>
        <dbReference type="ARBA" id="ARBA00004496"/>
    </source>
</evidence>
<dbReference type="InterPro" id="IPR012340">
    <property type="entry name" value="NA-bd_OB-fold"/>
</dbReference>
<evidence type="ECO:0000256" key="1">
    <source>
        <dbReference type="ARBA" id="ARBA00003314"/>
    </source>
</evidence>
<dbReference type="CDD" id="cd02800">
    <property type="entry name" value="tRNA_bind_EcMetRS_like"/>
    <property type="match status" value="1"/>
</dbReference>
<comment type="caution">
    <text evidence="16">The sequence shown here is derived from an EMBL/GenBank/DDBJ whole genome shotgun (WGS) entry which is preliminary data.</text>
</comment>
<dbReference type="PRINTS" id="PR01041">
    <property type="entry name" value="TRNASYNTHMET"/>
</dbReference>
<dbReference type="NCBIfam" id="NF008900">
    <property type="entry name" value="PRK12267.1"/>
    <property type="match status" value="1"/>
</dbReference>
<keyword evidence="14" id="KW-0479">Metal-binding</keyword>
<dbReference type="FunFam" id="1.10.730.10:FF:000026">
    <property type="entry name" value="Methionine--tRNA ligase"/>
    <property type="match status" value="1"/>
</dbReference>
<feature type="short sequence motif" description="'HIGH' region" evidence="14">
    <location>
        <begin position="14"/>
        <end position="24"/>
    </location>
</feature>
<dbReference type="PROSITE" id="PS00178">
    <property type="entry name" value="AA_TRNA_LIGASE_I"/>
    <property type="match status" value="1"/>
</dbReference>
<feature type="domain" description="TRNA-binding" evidence="15">
    <location>
        <begin position="577"/>
        <end position="677"/>
    </location>
</feature>
<comment type="caution">
    <text evidence="14">Lacks conserved residue(s) required for the propagation of feature annotation.</text>
</comment>
<protein>
    <recommendedName>
        <fullName evidence="14">Methionine--tRNA ligase</fullName>
        <ecNumber evidence="14">6.1.1.10</ecNumber>
    </recommendedName>
    <alternativeName>
        <fullName evidence="14">Methionyl-tRNA synthetase</fullName>
        <shortName evidence="14">MetRS</shortName>
    </alternativeName>
</protein>
<feature type="binding site" evidence="14">
    <location>
        <position position="154"/>
    </location>
    <ligand>
        <name>Zn(2+)</name>
        <dbReference type="ChEBI" id="CHEBI:29105"/>
    </ligand>
</feature>
<keyword evidence="12 14" id="KW-0030">Aminoacyl-tRNA synthetase</keyword>
<dbReference type="InterPro" id="IPR041872">
    <property type="entry name" value="Anticodon_Met"/>
</dbReference>
<proteinExistence type="inferred from homology"/>
<keyword evidence="17" id="KW-1185">Reference proteome</keyword>
<evidence type="ECO:0000256" key="5">
    <source>
        <dbReference type="ARBA" id="ARBA00022490"/>
    </source>
</evidence>
<dbReference type="Pfam" id="PF09334">
    <property type="entry name" value="tRNA-synt_1g"/>
    <property type="match status" value="1"/>
</dbReference>
<feature type="short sequence motif" description="'KMSKS' region" evidence="14">
    <location>
        <begin position="303"/>
        <end position="307"/>
    </location>
</feature>
<dbReference type="SUPFAM" id="SSF52374">
    <property type="entry name" value="Nucleotidylyl transferase"/>
    <property type="match status" value="1"/>
</dbReference>
<accession>A0A4R2RVN3</accession>
<dbReference type="PANTHER" id="PTHR43326">
    <property type="entry name" value="METHIONYL-TRNA SYNTHETASE"/>
    <property type="match status" value="1"/>
</dbReference>
<dbReference type="CDD" id="cd07957">
    <property type="entry name" value="Anticodon_Ia_Met"/>
    <property type="match status" value="1"/>
</dbReference>
<keyword evidence="7 14" id="KW-0436">Ligase</keyword>
<dbReference type="InterPro" id="IPR014758">
    <property type="entry name" value="Met-tRNA_synth"/>
</dbReference>
<keyword evidence="5 14" id="KW-0963">Cytoplasm</keyword>
<dbReference type="CDD" id="cd00814">
    <property type="entry name" value="MetRS_core"/>
    <property type="match status" value="1"/>
</dbReference>
<dbReference type="EMBL" id="SLXT01000003">
    <property type="protein sequence ID" value="TCP68470.1"/>
    <property type="molecule type" value="Genomic_DNA"/>
</dbReference>
<dbReference type="Gene3D" id="2.40.50.140">
    <property type="entry name" value="Nucleic acid-binding proteins"/>
    <property type="match status" value="1"/>
</dbReference>
<evidence type="ECO:0000256" key="7">
    <source>
        <dbReference type="ARBA" id="ARBA00022598"/>
    </source>
</evidence>
<dbReference type="InterPro" id="IPR015413">
    <property type="entry name" value="Methionyl/Leucyl_tRNA_Synth"/>
</dbReference>
<feature type="binding site" evidence="14">
    <location>
        <position position="132"/>
    </location>
    <ligand>
        <name>Zn(2+)</name>
        <dbReference type="ChEBI" id="CHEBI:29105"/>
    </ligand>
</feature>
<comment type="function">
    <text evidence="1 14">Is required not only for elongation of protein synthesis but also for the initiation of all mRNA translation through initiator tRNA(fMet) aminoacylation.</text>
</comment>
<dbReference type="InterPro" id="IPR004495">
    <property type="entry name" value="Met-tRNA-synth_bsu_C"/>
</dbReference>
<dbReference type="EC" id="6.1.1.10" evidence="14"/>
<dbReference type="Gene3D" id="2.170.220.10">
    <property type="match status" value="1"/>
</dbReference>
<dbReference type="InterPro" id="IPR023457">
    <property type="entry name" value="Met-tRNA_synth_2"/>
</dbReference>
<keyword evidence="14" id="KW-0862">Zinc</keyword>
<dbReference type="HAMAP" id="MF_01228">
    <property type="entry name" value="Met_tRNA_synth_type2"/>
    <property type="match status" value="1"/>
</dbReference>
<dbReference type="AlphaFoldDB" id="A0A4R2RVN3"/>
<evidence type="ECO:0000256" key="8">
    <source>
        <dbReference type="ARBA" id="ARBA00022741"/>
    </source>
</evidence>
<dbReference type="PROSITE" id="PS50886">
    <property type="entry name" value="TRBD"/>
    <property type="match status" value="1"/>
</dbReference>
<comment type="similarity">
    <text evidence="3 14">Belongs to the class-I aminoacyl-tRNA synthetase family. MetG type 2A subfamily.</text>
</comment>
<feature type="binding site" evidence="14">
    <location>
        <position position="151"/>
    </location>
    <ligand>
        <name>Zn(2+)</name>
        <dbReference type="ChEBI" id="CHEBI:29105"/>
    </ligand>
</feature>
<dbReference type="GO" id="GO:0005524">
    <property type="term" value="F:ATP binding"/>
    <property type="evidence" value="ECO:0007669"/>
    <property type="project" value="UniProtKB-UniRule"/>
</dbReference>
<dbReference type="NCBIfam" id="TIGR00399">
    <property type="entry name" value="metG_C_term"/>
    <property type="match status" value="1"/>
</dbReference>
<comment type="catalytic activity">
    <reaction evidence="13 14">
        <text>tRNA(Met) + L-methionine + ATP = L-methionyl-tRNA(Met) + AMP + diphosphate</text>
        <dbReference type="Rhea" id="RHEA:13481"/>
        <dbReference type="Rhea" id="RHEA-COMP:9667"/>
        <dbReference type="Rhea" id="RHEA-COMP:9698"/>
        <dbReference type="ChEBI" id="CHEBI:30616"/>
        <dbReference type="ChEBI" id="CHEBI:33019"/>
        <dbReference type="ChEBI" id="CHEBI:57844"/>
        <dbReference type="ChEBI" id="CHEBI:78442"/>
        <dbReference type="ChEBI" id="CHEBI:78530"/>
        <dbReference type="ChEBI" id="CHEBI:456215"/>
        <dbReference type="EC" id="6.1.1.10"/>
    </reaction>
</comment>
<dbReference type="InterPro" id="IPR002547">
    <property type="entry name" value="tRNA-bd_dom"/>
</dbReference>
<organism evidence="16 17">
    <name type="scientific">Heliophilum fasciatum</name>
    <dbReference type="NCBI Taxonomy" id="35700"/>
    <lineage>
        <taxon>Bacteria</taxon>
        <taxon>Bacillati</taxon>
        <taxon>Bacillota</taxon>
        <taxon>Clostridia</taxon>
        <taxon>Eubacteriales</taxon>
        <taxon>Heliobacteriaceae</taxon>
        <taxon>Heliophilum</taxon>
    </lineage>
</organism>
<evidence type="ECO:0000256" key="3">
    <source>
        <dbReference type="ARBA" id="ARBA00006590"/>
    </source>
</evidence>
<dbReference type="InterPro" id="IPR014729">
    <property type="entry name" value="Rossmann-like_a/b/a_fold"/>
</dbReference>
<dbReference type="GO" id="GO:0005737">
    <property type="term" value="C:cytoplasm"/>
    <property type="evidence" value="ECO:0007669"/>
    <property type="project" value="UniProtKB-SubCell"/>
</dbReference>
<dbReference type="SUPFAM" id="SSF50249">
    <property type="entry name" value="Nucleic acid-binding proteins"/>
    <property type="match status" value="1"/>
</dbReference>
<dbReference type="Gene3D" id="3.40.50.620">
    <property type="entry name" value="HUPs"/>
    <property type="match status" value="1"/>
</dbReference>
<evidence type="ECO:0000256" key="11">
    <source>
        <dbReference type="ARBA" id="ARBA00022917"/>
    </source>
</evidence>
<comment type="subunit">
    <text evidence="4 14">Homodimer.</text>
</comment>
<evidence type="ECO:0000313" key="16">
    <source>
        <dbReference type="EMBL" id="TCP68470.1"/>
    </source>
</evidence>
<dbReference type="OrthoDB" id="9810191at2"/>
<dbReference type="InterPro" id="IPR001412">
    <property type="entry name" value="aa-tRNA-synth_I_CS"/>
</dbReference>
<dbReference type="Pfam" id="PF01588">
    <property type="entry name" value="tRNA_bind"/>
    <property type="match status" value="1"/>
</dbReference>
<dbReference type="InterPro" id="IPR009080">
    <property type="entry name" value="tRNAsynth_Ia_anticodon-bd"/>
</dbReference>
<dbReference type="Pfam" id="PF19303">
    <property type="entry name" value="Anticodon_3"/>
    <property type="match status" value="1"/>
</dbReference>
<dbReference type="FunFam" id="2.170.220.10:FF:000002">
    <property type="entry name" value="Methionine--tRNA ligase"/>
    <property type="match status" value="1"/>
</dbReference>
<evidence type="ECO:0000313" key="17">
    <source>
        <dbReference type="Proteomes" id="UP000294813"/>
    </source>
</evidence>
<sequence length="677" mass="75800">MSSKPTFYITTPIYYPSDHLHIGHAYTTVASDTMARYKRLRGYDVRFLTGSDEHGQKIERKARAQGKEPLAYVDPIVASFKNLWSRLQIEYDDFIRTTDERHIQGVQAIFQKIYDQGDIYCSEYEGWYCTPCEAFWLERQLEKGENGEKLCPDCQRPVELVKEESYFFRMSKYQDRLLAHIEANPDFIQPVSRRNEMIAFIKQGLEDLCVSRTTFAWGIPVPINKKHVIYVWFDALSNYITALGYGRDQDEQYRRYWPADIHVVGKDIVRFHTIIWPIILMALGEPLPKQVFGHGWLLLSSGKISKSKGNLVDPLALLERYGVDALRYYLLRELPSGQDAYYSEEALAMRINTDLANDLGNLLHRSLSMVEKFAGAVIPAADPAAEGELEKEVQALAAATVVQFEERMDRFDLANAYGAVSKLVGRMNKYIDERAPWALAKKPGAEAELATVLYHMLESLRIVTVLLQPAMPNVPANMFGQLGIAERTDLQGWDATGWGLLPSGTKVAKGEPIFPRIDLSLLEEATDTKEEPKGMESEKATTAVPQAEGAAAPVVAPEAPAAAEIAPVSTEEITIDDFAKLDLRVAEILQAERVPKTDKLMKLQVKVGAEERTVVSGIAKHYSPEQLIGKKVVLIANLKPAKLRGIMSHGMILAASHGDQLEVLMVDSDLPAGSRVK</sequence>
<evidence type="ECO:0000256" key="10">
    <source>
        <dbReference type="ARBA" id="ARBA00022884"/>
    </source>
</evidence>
<dbReference type="GO" id="GO:0006431">
    <property type="term" value="P:methionyl-tRNA aminoacylation"/>
    <property type="evidence" value="ECO:0007669"/>
    <property type="project" value="UniProtKB-UniRule"/>
</dbReference>
<evidence type="ECO:0000256" key="13">
    <source>
        <dbReference type="ARBA" id="ARBA00047364"/>
    </source>
</evidence>
<keyword evidence="9 14" id="KW-0067">ATP-binding</keyword>
<evidence type="ECO:0000256" key="9">
    <source>
        <dbReference type="ARBA" id="ARBA00022840"/>
    </source>
</evidence>
<comment type="cofactor">
    <cofactor evidence="14">
        <name>Zn(2+)</name>
        <dbReference type="ChEBI" id="CHEBI:29105"/>
    </cofactor>
    <text evidence="14">Binds 1 zinc ion per subunit.</text>
</comment>
<evidence type="ECO:0000256" key="14">
    <source>
        <dbReference type="HAMAP-Rule" id="MF_01228"/>
    </source>
</evidence>
<evidence type="ECO:0000256" key="6">
    <source>
        <dbReference type="ARBA" id="ARBA00022555"/>
    </source>
</evidence>
<reference evidence="16 17" key="1">
    <citation type="submission" date="2019-03" db="EMBL/GenBank/DDBJ databases">
        <title>Genomic Encyclopedia of Type Strains, Phase IV (KMG-IV): sequencing the most valuable type-strain genomes for metagenomic binning, comparative biology and taxonomic classification.</title>
        <authorList>
            <person name="Goeker M."/>
        </authorList>
    </citation>
    <scope>NUCLEOTIDE SEQUENCE [LARGE SCALE GENOMIC DNA]</scope>
    <source>
        <strain evidence="16 17">DSM 11170</strain>
    </source>
</reference>
<comment type="subcellular location">
    <subcellularLocation>
        <location evidence="2 14">Cytoplasm</location>
    </subcellularLocation>
</comment>
<dbReference type="SUPFAM" id="SSF47323">
    <property type="entry name" value="Anticodon-binding domain of a subclass of class I aminoacyl-tRNA synthetases"/>
    <property type="match status" value="1"/>
</dbReference>
<gene>
    <name evidence="14" type="primary">metG</name>
    <name evidence="16" type="ORF">EDD73_103101</name>
</gene>
<dbReference type="RefSeq" id="WP_131918065.1">
    <property type="nucleotide sequence ID" value="NZ_JAOQNU010000003.1"/>
</dbReference>
<dbReference type="GO" id="GO:0000049">
    <property type="term" value="F:tRNA binding"/>
    <property type="evidence" value="ECO:0007669"/>
    <property type="project" value="UniProtKB-UniRule"/>
</dbReference>
<dbReference type="GO" id="GO:0046872">
    <property type="term" value="F:metal ion binding"/>
    <property type="evidence" value="ECO:0007669"/>
    <property type="project" value="UniProtKB-KW"/>
</dbReference>
<dbReference type="FunFam" id="2.40.50.140:FF:000042">
    <property type="entry name" value="Methionine--tRNA ligase"/>
    <property type="match status" value="1"/>
</dbReference>
<dbReference type="Gene3D" id="1.10.730.10">
    <property type="entry name" value="Isoleucyl-tRNA Synthetase, Domain 1"/>
    <property type="match status" value="1"/>
</dbReference>
<dbReference type="GO" id="GO:0004825">
    <property type="term" value="F:methionine-tRNA ligase activity"/>
    <property type="evidence" value="ECO:0007669"/>
    <property type="project" value="UniProtKB-UniRule"/>
</dbReference>
<dbReference type="NCBIfam" id="TIGR00398">
    <property type="entry name" value="metG"/>
    <property type="match status" value="1"/>
</dbReference>